<comment type="caution">
    <text evidence="2">The sequence shown here is derived from an EMBL/GenBank/DDBJ whole genome shotgun (WGS) entry which is preliminary data.</text>
</comment>
<keyword evidence="3" id="KW-1185">Reference proteome</keyword>
<reference evidence="2 3" key="1">
    <citation type="submission" date="2024-07" db="EMBL/GenBank/DDBJ databases">
        <title>Genomic Encyclopedia of Type Strains, Phase V (KMG-V): Genome sequencing to study the core and pangenomes of soil and plant-associated prokaryotes.</title>
        <authorList>
            <person name="Whitman W."/>
        </authorList>
    </citation>
    <scope>NUCLEOTIDE SEQUENCE [LARGE SCALE GENOMIC DNA]</scope>
    <source>
        <strain evidence="2 3">USDA 152</strain>
    </source>
</reference>
<name>A0ABV4FKU3_9BRAD</name>
<dbReference type="SUPFAM" id="SSF55729">
    <property type="entry name" value="Acyl-CoA N-acyltransferases (Nat)"/>
    <property type="match status" value="1"/>
</dbReference>
<dbReference type="CDD" id="cd04301">
    <property type="entry name" value="NAT_SF"/>
    <property type="match status" value="1"/>
</dbReference>
<dbReference type="Proteomes" id="UP001565369">
    <property type="component" value="Unassembled WGS sequence"/>
</dbReference>
<feature type="domain" description="N-acetyltransferase" evidence="1">
    <location>
        <begin position="3"/>
        <end position="155"/>
    </location>
</feature>
<gene>
    <name evidence="2" type="ORF">ABIG07_000915</name>
</gene>
<proteinExistence type="predicted"/>
<dbReference type="PROSITE" id="PS51186">
    <property type="entry name" value="GNAT"/>
    <property type="match status" value="1"/>
</dbReference>
<evidence type="ECO:0000313" key="3">
    <source>
        <dbReference type="Proteomes" id="UP001565369"/>
    </source>
</evidence>
<sequence>MSIVLRPGAPSDSTVCGRICFEAFRAIDDEHNFPWDFPSVEVATQVLMMLLSNRGFYSLVAEKDGKVVGSNFLDERGPIAGLGPITVDPTSQNATIGRRLMQAALDRASDRRAAGVRLLQSTFHNRSLCLYAKLGFDTRETISKMNGAPLGVSLPGYDVREAGATDLVACNLLCRRVHGHDRGGELDDAISAGTARVVVHLGQITAYATDVGFFAHAVAESNEGLKALIGSAPGFPGGGFLVPTRNSELFRWCLQNGLRLVHQMTLMTTGLYNEPKGFYLPSVLY</sequence>
<dbReference type="Gene3D" id="3.40.630.30">
    <property type="match status" value="1"/>
</dbReference>
<dbReference type="InterPro" id="IPR000182">
    <property type="entry name" value="GNAT_dom"/>
</dbReference>
<dbReference type="EMBL" id="JBGBZJ010000003">
    <property type="protein sequence ID" value="MEY9451967.1"/>
    <property type="molecule type" value="Genomic_DNA"/>
</dbReference>
<dbReference type="Pfam" id="PF13508">
    <property type="entry name" value="Acetyltransf_7"/>
    <property type="match status" value="1"/>
</dbReference>
<evidence type="ECO:0000313" key="2">
    <source>
        <dbReference type="EMBL" id="MEY9451967.1"/>
    </source>
</evidence>
<organism evidence="2 3">
    <name type="scientific">Bradyrhizobium ottawaense</name>
    <dbReference type="NCBI Taxonomy" id="931866"/>
    <lineage>
        <taxon>Bacteria</taxon>
        <taxon>Pseudomonadati</taxon>
        <taxon>Pseudomonadota</taxon>
        <taxon>Alphaproteobacteria</taxon>
        <taxon>Hyphomicrobiales</taxon>
        <taxon>Nitrobacteraceae</taxon>
        <taxon>Bradyrhizobium</taxon>
    </lineage>
</organism>
<evidence type="ECO:0000259" key="1">
    <source>
        <dbReference type="PROSITE" id="PS51186"/>
    </source>
</evidence>
<protein>
    <submittedName>
        <fullName evidence="2">GNAT superfamily N-acetyltransferase</fullName>
    </submittedName>
</protein>
<dbReference type="RefSeq" id="WP_028144393.1">
    <property type="nucleotide sequence ID" value="NZ_AP021854.1"/>
</dbReference>
<accession>A0ABV4FKU3</accession>
<dbReference type="InterPro" id="IPR016181">
    <property type="entry name" value="Acyl_CoA_acyltransferase"/>
</dbReference>